<feature type="transmembrane region" description="Helical" evidence="1">
    <location>
        <begin position="84"/>
        <end position="106"/>
    </location>
</feature>
<keyword evidence="1" id="KW-0472">Membrane</keyword>
<accession>A0AAQ4FIL2</accession>
<name>A0AAQ4FIL2_AMBAM</name>
<proteinExistence type="predicted"/>
<sequence>MLAVLGYIRRRQVPTLTETCRPQEKKDINMKVTVCLLVAFALVAVTSAGYGFGYGGYGLGYGGYGRGYGIGHTYYFDNQRAAPYFYGGYGGYGGYGLLRLIVLCRLKNLDR</sequence>
<keyword evidence="3" id="KW-1185">Reference proteome</keyword>
<feature type="transmembrane region" description="Helical" evidence="1">
    <location>
        <begin position="32"/>
        <end position="52"/>
    </location>
</feature>
<evidence type="ECO:0000313" key="3">
    <source>
        <dbReference type="Proteomes" id="UP001321473"/>
    </source>
</evidence>
<dbReference type="AlphaFoldDB" id="A0AAQ4FIL2"/>
<organism evidence="2 3">
    <name type="scientific">Amblyomma americanum</name>
    <name type="common">Lone star tick</name>
    <dbReference type="NCBI Taxonomy" id="6943"/>
    <lineage>
        <taxon>Eukaryota</taxon>
        <taxon>Metazoa</taxon>
        <taxon>Ecdysozoa</taxon>
        <taxon>Arthropoda</taxon>
        <taxon>Chelicerata</taxon>
        <taxon>Arachnida</taxon>
        <taxon>Acari</taxon>
        <taxon>Parasitiformes</taxon>
        <taxon>Ixodida</taxon>
        <taxon>Ixodoidea</taxon>
        <taxon>Ixodidae</taxon>
        <taxon>Amblyomminae</taxon>
        <taxon>Amblyomma</taxon>
    </lineage>
</organism>
<comment type="caution">
    <text evidence="2">The sequence shown here is derived from an EMBL/GenBank/DDBJ whole genome shotgun (WGS) entry which is preliminary data.</text>
</comment>
<protein>
    <submittedName>
        <fullName evidence="2">Uncharacterized protein</fullName>
    </submittedName>
</protein>
<keyword evidence="1" id="KW-1133">Transmembrane helix</keyword>
<gene>
    <name evidence="2" type="ORF">V5799_023152</name>
</gene>
<reference evidence="2 3" key="1">
    <citation type="journal article" date="2023" name="Arcadia Sci">
        <title>De novo assembly of a long-read Amblyomma americanum tick genome.</title>
        <authorList>
            <person name="Chou S."/>
            <person name="Poskanzer K.E."/>
            <person name="Rollins M."/>
            <person name="Thuy-Boun P.S."/>
        </authorList>
    </citation>
    <scope>NUCLEOTIDE SEQUENCE [LARGE SCALE GENOMIC DNA]</scope>
    <source>
        <strain evidence="2">F_SG_1</strain>
        <tissue evidence="2">Salivary glands</tissue>
    </source>
</reference>
<evidence type="ECO:0000256" key="1">
    <source>
        <dbReference type="SAM" id="Phobius"/>
    </source>
</evidence>
<evidence type="ECO:0000313" key="2">
    <source>
        <dbReference type="EMBL" id="KAK8787069.1"/>
    </source>
</evidence>
<keyword evidence="1" id="KW-0812">Transmembrane</keyword>
<dbReference type="EMBL" id="JARKHS020002145">
    <property type="protein sequence ID" value="KAK8787069.1"/>
    <property type="molecule type" value="Genomic_DNA"/>
</dbReference>
<dbReference type="Proteomes" id="UP001321473">
    <property type="component" value="Unassembled WGS sequence"/>
</dbReference>